<dbReference type="InterPro" id="IPR016181">
    <property type="entry name" value="Acyl_CoA_acyltransferase"/>
</dbReference>
<gene>
    <name evidence="2" type="ORF">AYR63_09130</name>
</gene>
<evidence type="ECO:0000313" key="3">
    <source>
        <dbReference type="Proteomes" id="UP000093267"/>
    </source>
</evidence>
<evidence type="ECO:0000313" key="2">
    <source>
        <dbReference type="EMBL" id="ANZ67288.1"/>
    </source>
</evidence>
<dbReference type="STRING" id="240427.AYR62_09235"/>
<keyword evidence="3" id="KW-1185">Reference proteome</keyword>
<dbReference type="SUPFAM" id="SSF55729">
    <property type="entry name" value="Acyl-CoA N-acyltransferases (Nat)"/>
    <property type="match status" value="1"/>
</dbReference>
<name>A0A1B2IZ56_9LACO</name>
<dbReference type="Pfam" id="PF13673">
    <property type="entry name" value="Acetyltransf_10"/>
    <property type="match status" value="1"/>
</dbReference>
<dbReference type="InterPro" id="IPR000182">
    <property type="entry name" value="GNAT_dom"/>
</dbReference>
<dbReference type="CDD" id="cd04301">
    <property type="entry name" value="NAT_SF"/>
    <property type="match status" value="1"/>
</dbReference>
<dbReference type="EMBL" id="CP014924">
    <property type="protein sequence ID" value="ANZ67288.1"/>
    <property type="molecule type" value="Genomic_DNA"/>
</dbReference>
<dbReference type="RefSeq" id="WP_054712143.1">
    <property type="nucleotide sequence ID" value="NZ_CP014912.1"/>
</dbReference>
<evidence type="ECO:0000259" key="1">
    <source>
        <dbReference type="PROSITE" id="PS51186"/>
    </source>
</evidence>
<dbReference type="Gene3D" id="3.40.630.30">
    <property type="match status" value="1"/>
</dbReference>
<dbReference type="KEGG" id="lpd:AYR62_09235"/>
<organism evidence="2 3">
    <name type="scientific">Secundilactobacillus paracollinoides</name>
    <dbReference type="NCBI Taxonomy" id="240427"/>
    <lineage>
        <taxon>Bacteria</taxon>
        <taxon>Bacillati</taxon>
        <taxon>Bacillota</taxon>
        <taxon>Bacilli</taxon>
        <taxon>Lactobacillales</taxon>
        <taxon>Lactobacillaceae</taxon>
        <taxon>Secundilactobacillus</taxon>
    </lineage>
</organism>
<dbReference type="OrthoDB" id="9796171at2"/>
<proteinExistence type="predicted"/>
<keyword evidence="2" id="KW-0808">Transferase</keyword>
<dbReference type="GO" id="GO:0016747">
    <property type="term" value="F:acyltransferase activity, transferring groups other than amino-acyl groups"/>
    <property type="evidence" value="ECO:0007669"/>
    <property type="project" value="InterPro"/>
</dbReference>
<dbReference type="AlphaFoldDB" id="A0A1B2IZ56"/>
<accession>A0A1B2IZ56</accession>
<dbReference type="PROSITE" id="PS51186">
    <property type="entry name" value="GNAT"/>
    <property type="match status" value="1"/>
</dbReference>
<dbReference type="Proteomes" id="UP000093267">
    <property type="component" value="Chromosome"/>
</dbReference>
<protein>
    <submittedName>
        <fullName evidence="2">Acetyltransferase</fullName>
    </submittedName>
</protein>
<reference evidence="2 3" key="1">
    <citation type="submission" date="2016-03" db="EMBL/GenBank/DDBJ databases">
        <title>Pediococcus and Lactobacillus from brewery environment - whole genome sequencing and assembly.</title>
        <authorList>
            <person name="Behr J."/>
            <person name="Geissler A.J."/>
            <person name="Vogel R.F."/>
        </authorList>
    </citation>
    <scope>NUCLEOTIDE SEQUENCE [LARGE SCALE GENOMIC DNA]</scope>
    <source>
        <strain evidence="2 3">TMW 1.1995</strain>
    </source>
</reference>
<sequence>MDIKQERGNQGQVYQDAAAIRQAVFVTEQGIDPQLEFDGEDAQLTHFVGYVAGKPVVTARLNETVHPAHIQRVATLEADRHQGYAFALLQAVLAQLGNQPVALNAQETAVDFYKRLGFKQVGEAFLEVGIVHYQMIKE</sequence>
<feature type="domain" description="N-acetyltransferase" evidence="1">
    <location>
        <begin position="1"/>
        <end position="138"/>
    </location>
</feature>